<feature type="domain" description="GGDEF" evidence="4">
    <location>
        <begin position="182"/>
        <end position="314"/>
    </location>
</feature>
<dbReference type="InterPro" id="IPR043128">
    <property type="entry name" value="Rev_trsase/Diguanyl_cyclase"/>
</dbReference>
<dbReference type="InterPro" id="IPR029787">
    <property type="entry name" value="Nucleotide_cyclase"/>
</dbReference>
<dbReference type="NCBIfam" id="TIGR00254">
    <property type="entry name" value="GGDEF"/>
    <property type="match status" value="1"/>
</dbReference>
<dbReference type="InterPro" id="IPR000014">
    <property type="entry name" value="PAS"/>
</dbReference>
<sequence length="314" mass="35433">MSTPTGLPSLSDLVVERVGFGIFVVDREMNVLMWNRFMQDHSGVAADDVIGRSIFERFPDLPRAWLTRKVESVFQLGSFAFSSWEQRPYLFQFDHDRPITGGVDYMQQDCTFMPLMRDRDVIAVCVTLSDVTHVSVMQREREEAVAKLREYADRDGLTGIANRRFFESRLADEFSRWQRYGGELSMLLFDLDHFKRINDEFGHVAGDTVLRSMAQRVSDVVRKQDVFGRFGGEEFALLLPCTPLDDALYVAEKIRRTIGDEPIEVQGVIVPVTASVGAAAARAGAPDYEGMINEADAALYTAKRQGRNRSIALA</sequence>
<dbReference type="InterPro" id="IPR013656">
    <property type="entry name" value="PAS_4"/>
</dbReference>
<dbReference type="PROSITE" id="PS50112">
    <property type="entry name" value="PAS"/>
    <property type="match status" value="1"/>
</dbReference>
<evidence type="ECO:0000259" key="4">
    <source>
        <dbReference type="PROSITE" id="PS50887"/>
    </source>
</evidence>
<dbReference type="CDD" id="cd00130">
    <property type="entry name" value="PAS"/>
    <property type="match status" value="1"/>
</dbReference>
<dbReference type="Pfam" id="PF00990">
    <property type="entry name" value="GGDEF"/>
    <property type="match status" value="1"/>
</dbReference>
<dbReference type="EC" id="2.7.7.65" evidence="1"/>
<dbReference type="Gene3D" id="3.30.450.20">
    <property type="entry name" value="PAS domain"/>
    <property type="match status" value="1"/>
</dbReference>
<gene>
    <name evidence="5" type="ORF">C7402_113261</name>
</gene>
<accession>A0ABX5KHI0</accession>
<dbReference type="SUPFAM" id="SSF55073">
    <property type="entry name" value="Nucleotide cyclase"/>
    <property type="match status" value="1"/>
</dbReference>
<dbReference type="NCBIfam" id="TIGR00229">
    <property type="entry name" value="sensory_box"/>
    <property type="match status" value="1"/>
</dbReference>
<comment type="caution">
    <text evidence="5">The sequence shown here is derived from an EMBL/GenBank/DDBJ whole genome shotgun (WGS) entry which is preliminary data.</text>
</comment>
<comment type="catalytic activity">
    <reaction evidence="2">
        <text>2 GTP = 3',3'-c-di-GMP + 2 diphosphate</text>
        <dbReference type="Rhea" id="RHEA:24898"/>
        <dbReference type="ChEBI" id="CHEBI:33019"/>
        <dbReference type="ChEBI" id="CHEBI:37565"/>
        <dbReference type="ChEBI" id="CHEBI:58805"/>
        <dbReference type="EC" id="2.7.7.65"/>
    </reaction>
</comment>
<dbReference type="PANTHER" id="PTHR45138">
    <property type="entry name" value="REGULATORY COMPONENTS OF SENSORY TRANSDUCTION SYSTEM"/>
    <property type="match status" value="1"/>
</dbReference>
<dbReference type="RefSeq" id="WP_112170785.1">
    <property type="nucleotide sequence ID" value="NZ_CAJZAT010000187.1"/>
</dbReference>
<evidence type="ECO:0000259" key="3">
    <source>
        <dbReference type="PROSITE" id="PS50112"/>
    </source>
</evidence>
<protein>
    <recommendedName>
        <fullName evidence="1">diguanylate cyclase</fullName>
        <ecNumber evidence="1">2.7.7.65</ecNumber>
    </recommendedName>
</protein>
<dbReference type="Gene3D" id="3.30.70.270">
    <property type="match status" value="1"/>
</dbReference>
<dbReference type="SMART" id="SM00267">
    <property type="entry name" value="GGDEF"/>
    <property type="match status" value="1"/>
</dbReference>
<dbReference type="InterPro" id="IPR035965">
    <property type="entry name" value="PAS-like_dom_sf"/>
</dbReference>
<dbReference type="PROSITE" id="PS50887">
    <property type="entry name" value="GGDEF"/>
    <property type="match status" value="1"/>
</dbReference>
<feature type="domain" description="PAS" evidence="3">
    <location>
        <begin position="14"/>
        <end position="77"/>
    </location>
</feature>
<dbReference type="SUPFAM" id="SSF55785">
    <property type="entry name" value="PYP-like sensor domain (PAS domain)"/>
    <property type="match status" value="1"/>
</dbReference>
<evidence type="ECO:0000313" key="6">
    <source>
        <dbReference type="Proteomes" id="UP000245712"/>
    </source>
</evidence>
<evidence type="ECO:0000256" key="1">
    <source>
        <dbReference type="ARBA" id="ARBA00012528"/>
    </source>
</evidence>
<proteinExistence type="predicted"/>
<dbReference type="Pfam" id="PF08448">
    <property type="entry name" value="PAS_4"/>
    <property type="match status" value="1"/>
</dbReference>
<evidence type="ECO:0000313" key="5">
    <source>
        <dbReference type="EMBL" id="PVX78988.1"/>
    </source>
</evidence>
<keyword evidence="6" id="KW-1185">Reference proteome</keyword>
<organism evidence="5 6">
    <name type="scientific">Paraburkholderia unamae</name>
    <dbReference type="NCBI Taxonomy" id="219649"/>
    <lineage>
        <taxon>Bacteria</taxon>
        <taxon>Pseudomonadati</taxon>
        <taxon>Pseudomonadota</taxon>
        <taxon>Betaproteobacteria</taxon>
        <taxon>Burkholderiales</taxon>
        <taxon>Burkholderiaceae</taxon>
        <taxon>Paraburkholderia</taxon>
    </lineage>
</organism>
<evidence type="ECO:0000256" key="2">
    <source>
        <dbReference type="ARBA" id="ARBA00034247"/>
    </source>
</evidence>
<dbReference type="InterPro" id="IPR000160">
    <property type="entry name" value="GGDEF_dom"/>
</dbReference>
<dbReference type="EMBL" id="QEOB01000013">
    <property type="protein sequence ID" value="PVX78988.1"/>
    <property type="molecule type" value="Genomic_DNA"/>
</dbReference>
<dbReference type="CDD" id="cd01949">
    <property type="entry name" value="GGDEF"/>
    <property type="match status" value="1"/>
</dbReference>
<dbReference type="PANTHER" id="PTHR45138:SF9">
    <property type="entry name" value="DIGUANYLATE CYCLASE DGCM-RELATED"/>
    <property type="match status" value="1"/>
</dbReference>
<dbReference type="SMART" id="SM00091">
    <property type="entry name" value="PAS"/>
    <property type="match status" value="1"/>
</dbReference>
<reference evidence="5 6" key="1">
    <citation type="submission" date="2018-05" db="EMBL/GenBank/DDBJ databases">
        <title>Genomic Encyclopedia of Type Strains, Phase IV (KMG-V): Genome sequencing to study the core and pangenomes of soil and plant-associated prokaryotes.</title>
        <authorList>
            <person name="Whitman W."/>
        </authorList>
    </citation>
    <scope>NUCLEOTIDE SEQUENCE [LARGE SCALE GENOMIC DNA]</scope>
    <source>
        <strain evidence="5 6">SCZa-39</strain>
    </source>
</reference>
<dbReference type="InterPro" id="IPR050469">
    <property type="entry name" value="Diguanylate_Cyclase"/>
</dbReference>
<name>A0ABX5KHI0_9BURK</name>
<dbReference type="Proteomes" id="UP000245712">
    <property type="component" value="Unassembled WGS sequence"/>
</dbReference>